<organism evidence="1 2">
    <name type="scientific">Zoogloea ramigera</name>
    <dbReference type="NCBI Taxonomy" id="350"/>
    <lineage>
        <taxon>Bacteria</taxon>
        <taxon>Pseudomonadati</taxon>
        <taxon>Pseudomonadota</taxon>
        <taxon>Betaproteobacteria</taxon>
        <taxon>Rhodocyclales</taxon>
        <taxon>Zoogloeaceae</taxon>
        <taxon>Zoogloea</taxon>
    </lineage>
</organism>
<reference evidence="1 2" key="1">
    <citation type="submission" date="2019-06" db="EMBL/GenBank/DDBJ databases">
        <title>Whole genome shotgun sequence of Zoogloea ramigera NBRC 15342.</title>
        <authorList>
            <person name="Hosoyama A."/>
            <person name="Uohara A."/>
            <person name="Ohji S."/>
            <person name="Ichikawa N."/>
        </authorList>
    </citation>
    <scope>NUCLEOTIDE SEQUENCE [LARGE SCALE GENOMIC DNA]</scope>
    <source>
        <strain evidence="1 2">NBRC 15342</strain>
    </source>
</reference>
<comment type="caution">
    <text evidence="1">The sequence shown here is derived from an EMBL/GenBank/DDBJ whole genome shotgun (WGS) entry which is preliminary data.</text>
</comment>
<dbReference type="PANTHER" id="PTHR38009">
    <property type="entry name" value="CONSERVED HYPOTHETICAL PHAGE TAIL PROTEIN"/>
    <property type="match status" value="1"/>
</dbReference>
<dbReference type="PANTHER" id="PTHR38009:SF1">
    <property type="entry name" value="CONSERVED HYPOTHETICAL PHAGE TAIL PROTEIN"/>
    <property type="match status" value="1"/>
</dbReference>
<evidence type="ECO:0008006" key="3">
    <source>
        <dbReference type="Google" id="ProtNLM"/>
    </source>
</evidence>
<evidence type="ECO:0000313" key="2">
    <source>
        <dbReference type="Proteomes" id="UP000318422"/>
    </source>
</evidence>
<evidence type="ECO:0000313" key="1">
    <source>
        <dbReference type="EMBL" id="GEC94306.1"/>
    </source>
</evidence>
<dbReference type="InterPro" id="IPR010667">
    <property type="entry name" value="Phage_T4_Gp19"/>
</dbReference>
<dbReference type="OrthoDB" id="9799891at2"/>
<dbReference type="EMBL" id="BJNV01000005">
    <property type="protein sequence ID" value="GEC94306.1"/>
    <property type="molecule type" value="Genomic_DNA"/>
</dbReference>
<accession>A0A4Y4CPT4</accession>
<dbReference type="Proteomes" id="UP000318422">
    <property type="component" value="Unassembled WGS sequence"/>
</dbReference>
<dbReference type="AlphaFoldDB" id="A0A4Y4CPT4"/>
<dbReference type="NCBIfam" id="TIGR02241">
    <property type="entry name" value="conserved hypothetical phage tail region protein"/>
    <property type="match status" value="1"/>
</dbReference>
<dbReference type="Pfam" id="PF06841">
    <property type="entry name" value="Phage_T4_gp19"/>
    <property type="match status" value="1"/>
</dbReference>
<name>A0A4Y4CPT4_ZOORA</name>
<keyword evidence="2" id="KW-1185">Reference proteome</keyword>
<dbReference type="GO" id="GO:0005198">
    <property type="term" value="F:structural molecule activity"/>
    <property type="evidence" value="ECO:0007669"/>
    <property type="project" value="InterPro"/>
</dbReference>
<dbReference type="RefSeq" id="WP_141349065.1">
    <property type="nucleotide sequence ID" value="NZ_BJNV01000005.1"/>
</dbReference>
<gene>
    <name evidence="1" type="ORF">ZRA01_03790</name>
</gene>
<proteinExistence type="predicted"/>
<dbReference type="InterPro" id="IPR011747">
    <property type="entry name" value="CHP02241"/>
</dbReference>
<protein>
    <recommendedName>
        <fullName evidence="3">Phage tail protein</fullName>
    </recommendedName>
</protein>
<sequence>MATLREDPYGPFNFKVTISPASGGEFRGGFSDVSGLNTEITHADYREGTDPANRPRKVPLMYKAGDVTLKRGLIASLDLWNWVNQVRRGNMDARATVVIQLLSEDHAATVASWKLINARPSKWTGPTLAAKGGSDVAMEELTLVCEDLEFE</sequence>